<dbReference type="Proteomes" id="UP000053573">
    <property type="component" value="Unassembled WGS sequence"/>
</dbReference>
<organism evidence="2 3">
    <name type="scientific">Blastomyces silverae</name>
    <dbReference type="NCBI Taxonomy" id="2060906"/>
    <lineage>
        <taxon>Eukaryota</taxon>
        <taxon>Fungi</taxon>
        <taxon>Dikarya</taxon>
        <taxon>Ascomycota</taxon>
        <taxon>Pezizomycotina</taxon>
        <taxon>Eurotiomycetes</taxon>
        <taxon>Eurotiomycetidae</taxon>
        <taxon>Onygenales</taxon>
        <taxon>Ajellomycetaceae</taxon>
        <taxon>Blastomyces</taxon>
    </lineage>
</organism>
<dbReference type="EMBL" id="LDEV01002797">
    <property type="protein sequence ID" value="KLJ07594.1"/>
    <property type="molecule type" value="Genomic_DNA"/>
</dbReference>
<accession>A0A0H1B818</accession>
<reference evidence="3" key="1">
    <citation type="journal article" date="2015" name="PLoS Genet.">
        <title>The dynamic genome and transcriptome of the human fungal pathogen Blastomyces and close relative Emmonsia.</title>
        <authorList>
            <person name="Munoz J.F."/>
            <person name="Gauthier G.M."/>
            <person name="Desjardins C.A."/>
            <person name="Gallo J.E."/>
            <person name="Holder J."/>
            <person name="Sullivan T.D."/>
            <person name="Marty A.J."/>
            <person name="Carmen J.C."/>
            <person name="Chen Z."/>
            <person name="Ding L."/>
            <person name="Gujja S."/>
            <person name="Magrini V."/>
            <person name="Misas E."/>
            <person name="Mitreva M."/>
            <person name="Priest M."/>
            <person name="Saif S."/>
            <person name="Whiston E.A."/>
            <person name="Young S."/>
            <person name="Zeng Q."/>
            <person name="Goldman W.E."/>
            <person name="Mardis E.R."/>
            <person name="Taylor J.W."/>
            <person name="McEwen J.G."/>
            <person name="Clay O.K."/>
            <person name="Klein B.S."/>
            <person name="Cuomo C.A."/>
        </authorList>
    </citation>
    <scope>NUCLEOTIDE SEQUENCE [LARGE SCALE GENOMIC DNA]</scope>
    <source>
        <strain evidence="3">UAMH 139</strain>
    </source>
</reference>
<evidence type="ECO:0000256" key="1">
    <source>
        <dbReference type="SAM" id="MobiDB-lite"/>
    </source>
</evidence>
<gene>
    <name evidence="2" type="ORF">EMPG_16952</name>
</gene>
<feature type="compositionally biased region" description="Basic residues" evidence="1">
    <location>
        <begin position="13"/>
        <end position="26"/>
    </location>
</feature>
<feature type="compositionally biased region" description="Low complexity" evidence="1">
    <location>
        <begin position="32"/>
        <end position="43"/>
    </location>
</feature>
<proteinExistence type="predicted"/>
<keyword evidence="3" id="KW-1185">Reference proteome</keyword>
<protein>
    <submittedName>
        <fullName evidence="2">Uncharacterized protein</fullName>
    </submittedName>
</protein>
<feature type="compositionally biased region" description="Pro residues" evidence="1">
    <location>
        <begin position="1"/>
        <end position="11"/>
    </location>
</feature>
<sequence length="72" mass="7691">MSADHSPPPRNLPGRRLHHPLHRKDHAGHGRAPLPTTAAAILAQSIDDDDGDDDVHDAGPGGRRGNNTVRLL</sequence>
<name>A0A0H1B818_9EURO</name>
<comment type="caution">
    <text evidence="2">The sequence shown here is derived from an EMBL/GenBank/DDBJ whole genome shotgun (WGS) entry which is preliminary data.</text>
</comment>
<feature type="region of interest" description="Disordered" evidence="1">
    <location>
        <begin position="1"/>
        <end position="72"/>
    </location>
</feature>
<feature type="compositionally biased region" description="Acidic residues" evidence="1">
    <location>
        <begin position="46"/>
        <end position="55"/>
    </location>
</feature>
<evidence type="ECO:0000313" key="3">
    <source>
        <dbReference type="Proteomes" id="UP000053573"/>
    </source>
</evidence>
<dbReference type="AlphaFoldDB" id="A0A0H1B818"/>
<evidence type="ECO:0000313" key="2">
    <source>
        <dbReference type="EMBL" id="KLJ07594.1"/>
    </source>
</evidence>